<reference evidence="6 7" key="1">
    <citation type="submission" date="2019-09" db="EMBL/GenBank/DDBJ databases">
        <title>Bird 10,000 Genomes (B10K) Project - Family phase.</title>
        <authorList>
            <person name="Zhang G."/>
        </authorList>
    </citation>
    <scope>NUCLEOTIDE SEQUENCE [LARGE SCALE GENOMIC DNA]</scope>
    <source>
        <strain evidence="6">B10K-DU-030-41</strain>
        <tissue evidence="6">Muscle</tissue>
    </source>
</reference>
<evidence type="ECO:0000256" key="1">
    <source>
        <dbReference type="ARBA" id="ARBA00004123"/>
    </source>
</evidence>
<feature type="compositionally biased region" description="Basic residues" evidence="4">
    <location>
        <begin position="45"/>
        <end position="59"/>
    </location>
</feature>
<evidence type="ECO:0000313" key="7">
    <source>
        <dbReference type="Proteomes" id="UP000589485"/>
    </source>
</evidence>
<sequence length="356" mass="41443">MASLAAQDSYLQGLARRVSALHAPESRKRKFGNGAPGQAEDAGKQPKKQKRKKPRKKAEKKNAPSVKQVSNTSKPTPEQKAAPQASKSSPQNVTPNRNESLTTGNKSELSSPSVSAINLLRQRLHEKIKKASGQGDAKELTPAVLEKRQRRKYERERKKRRRKELKMKAKMEKKENEEVPVEPEKKKEESKAEIVFNKVEVHEENELNKIQKKKEKRKAVKGNITPLTGKNYKQLLSRLETRKNKLEELKDKDEKKAQELENKIKWTNALYKAEGVKIRDNEERLKEALKRKEKRKAQRKRQWEQRTIRVVEKMQQRQDKRQKNIQKKKKDRMEKKKARARKKGRVLPEDLKKAGL</sequence>
<dbReference type="PANTHER" id="PTHR14369">
    <property type="entry name" value="SURFEIT LOCUS PROTEIN 6"/>
    <property type="match status" value="1"/>
</dbReference>
<dbReference type="GO" id="GO:0042273">
    <property type="term" value="P:ribosomal large subunit biogenesis"/>
    <property type="evidence" value="ECO:0007669"/>
    <property type="project" value="TreeGrafter"/>
</dbReference>
<feature type="compositionally biased region" description="Basic residues" evidence="4">
    <location>
        <begin position="148"/>
        <end position="165"/>
    </location>
</feature>
<feature type="region of interest" description="Disordered" evidence="4">
    <location>
        <begin position="289"/>
        <end position="356"/>
    </location>
</feature>
<feature type="region of interest" description="Disordered" evidence="4">
    <location>
        <begin position="127"/>
        <end position="190"/>
    </location>
</feature>
<dbReference type="PANTHER" id="PTHR14369:SF0">
    <property type="entry name" value="SURFEIT LOCUS PROTEIN 6"/>
    <property type="match status" value="1"/>
</dbReference>
<feature type="non-terminal residue" evidence="6">
    <location>
        <position position="1"/>
    </location>
</feature>
<feature type="region of interest" description="Disordered" evidence="4">
    <location>
        <begin position="206"/>
        <end position="226"/>
    </location>
</feature>
<comment type="caution">
    <text evidence="6">The sequence shown here is derived from an EMBL/GenBank/DDBJ whole genome shotgun (WGS) entry which is preliminary data.</text>
</comment>
<comment type="similarity">
    <text evidence="2">Belongs to the SURF6 family.</text>
</comment>
<dbReference type="GO" id="GO:0005730">
    <property type="term" value="C:nucleolus"/>
    <property type="evidence" value="ECO:0007669"/>
    <property type="project" value="TreeGrafter"/>
</dbReference>
<protein>
    <submittedName>
        <fullName evidence="6">SURF6 protein</fullName>
    </submittedName>
</protein>
<dbReference type="GO" id="GO:0003677">
    <property type="term" value="F:DNA binding"/>
    <property type="evidence" value="ECO:0007669"/>
    <property type="project" value="TreeGrafter"/>
</dbReference>
<accession>A0A7K7SI73</accession>
<organism evidence="6 7">
    <name type="scientific">Sapayoa aenigma</name>
    <name type="common">broad-billed sapayoa</name>
    <dbReference type="NCBI Taxonomy" id="239371"/>
    <lineage>
        <taxon>Eukaryota</taxon>
        <taxon>Metazoa</taxon>
        <taxon>Chordata</taxon>
        <taxon>Craniata</taxon>
        <taxon>Vertebrata</taxon>
        <taxon>Euteleostomi</taxon>
        <taxon>Archelosauria</taxon>
        <taxon>Archosauria</taxon>
        <taxon>Dinosauria</taxon>
        <taxon>Saurischia</taxon>
        <taxon>Theropoda</taxon>
        <taxon>Coelurosauria</taxon>
        <taxon>Aves</taxon>
        <taxon>Neognathae</taxon>
        <taxon>Neoaves</taxon>
        <taxon>Telluraves</taxon>
        <taxon>Australaves</taxon>
        <taxon>Passeriformes</taxon>
        <taxon>Tyrannidae</taxon>
        <taxon>Sapayoa</taxon>
    </lineage>
</organism>
<dbReference type="AlphaFoldDB" id="A0A7K7SI73"/>
<keyword evidence="3" id="KW-0539">Nucleus</keyword>
<gene>
    <name evidence="6" type="primary">Surf6</name>
    <name evidence="6" type="ORF">SAPAEN_R03101</name>
</gene>
<feature type="compositionally biased region" description="Basic and acidic residues" evidence="4">
    <location>
        <begin position="346"/>
        <end position="356"/>
    </location>
</feature>
<name>A0A7K7SI73_9TYRA</name>
<keyword evidence="7" id="KW-1185">Reference proteome</keyword>
<feature type="compositionally biased region" description="Basic and acidic residues" evidence="4">
    <location>
        <begin position="166"/>
        <end position="190"/>
    </location>
</feature>
<feature type="compositionally biased region" description="Basic residues" evidence="4">
    <location>
        <begin position="291"/>
        <end position="300"/>
    </location>
</feature>
<dbReference type="Proteomes" id="UP000589485">
    <property type="component" value="Unassembled WGS sequence"/>
</dbReference>
<dbReference type="GO" id="GO:0042274">
    <property type="term" value="P:ribosomal small subunit biogenesis"/>
    <property type="evidence" value="ECO:0007669"/>
    <property type="project" value="TreeGrafter"/>
</dbReference>
<evidence type="ECO:0000256" key="2">
    <source>
        <dbReference type="ARBA" id="ARBA00005904"/>
    </source>
</evidence>
<proteinExistence type="inferred from homology"/>
<dbReference type="GO" id="GO:0003723">
    <property type="term" value="F:RNA binding"/>
    <property type="evidence" value="ECO:0007669"/>
    <property type="project" value="TreeGrafter"/>
</dbReference>
<feature type="domain" description="Ribosomal RNA-processing protein 14/surfeit locus protein 6 C-terminal" evidence="5">
    <location>
        <begin position="143"/>
        <end position="337"/>
    </location>
</feature>
<dbReference type="EMBL" id="VZSY01000002">
    <property type="protein sequence ID" value="NXA03181.1"/>
    <property type="molecule type" value="Genomic_DNA"/>
</dbReference>
<feature type="compositionally biased region" description="Basic and acidic residues" evidence="4">
    <location>
        <begin position="301"/>
        <end position="322"/>
    </location>
</feature>
<evidence type="ECO:0000256" key="4">
    <source>
        <dbReference type="SAM" id="MobiDB-lite"/>
    </source>
</evidence>
<feature type="non-terminal residue" evidence="6">
    <location>
        <position position="356"/>
    </location>
</feature>
<feature type="compositionally biased region" description="Polar residues" evidence="4">
    <location>
        <begin position="65"/>
        <end position="76"/>
    </location>
</feature>
<feature type="compositionally biased region" description="Basic residues" evidence="4">
    <location>
        <begin position="323"/>
        <end position="345"/>
    </location>
</feature>
<feature type="compositionally biased region" description="Basic residues" evidence="4">
    <location>
        <begin position="210"/>
        <end position="220"/>
    </location>
</feature>
<feature type="region of interest" description="Disordered" evidence="4">
    <location>
        <begin position="20"/>
        <end position="114"/>
    </location>
</feature>
<evidence type="ECO:0000259" key="5">
    <source>
        <dbReference type="Pfam" id="PF04935"/>
    </source>
</evidence>
<dbReference type="OrthoDB" id="444809at2759"/>
<dbReference type="InterPro" id="IPR007019">
    <property type="entry name" value="SURF6"/>
</dbReference>
<dbReference type="InterPro" id="IPR029190">
    <property type="entry name" value="Rrp14/SURF6_C"/>
</dbReference>
<comment type="subcellular location">
    <subcellularLocation>
        <location evidence="1">Nucleus</location>
    </subcellularLocation>
</comment>
<dbReference type="Pfam" id="PF04935">
    <property type="entry name" value="SURF6"/>
    <property type="match status" value="1"/>
</dbReference>
<evidence type="ECO:0000256" key="3">
    <source>
        <dbReference type="ARBA" id="ARBA00023242"/>
    </source>
</evidence>
<feature type="compositionally biased region" description="Polar residues" evidence="4">
    <location>
        <begin position="85"/>
        <end position="114"/>
    </location>
</feature>
<evidence type="ECO:0000313" key="6">
    <source>
        <dbReference type="EMBL" id="NXA03181.1"/>
    </source>
</evidence>